<dbReference type="AlphaFoldDB" id="A0A6J6ID28"/>
<protein>
    <submittedName>
        <fullName evidence="4">Unannotated protein</fullName>
    </submittedName>
</protein>
<gene>
    <name evidence="4" type="ORF">UFOPK1874_01136</name>
</gene>
<dbReference type="InterPro" id="IPR016035">
    <property type="entry name" value="Acyl_Trfase/lysoPLipase"/>
</dbReference>
<evidence type="ECO:0000313" key="4">
    <source>
        <dbReference type="EMBL" id="CAB4622373.1"/>
    </source>
</evidence>
<dbReference type="GO" id="GO:0005737">
    <property type="term" value="C:cytoplasm"/>
    <property type="evidence" value="ECO:0007669"/>
    <property type="project" value="TreeGrafter"/>
</dbReference>
<dbReference type="Gene3D" id="3.40.1090.10">
    <property type="entry name" value="Cytosolic phospholipase A2 catalytic domain"/>
    <property type="match status" value="2"/>
</dbReference>
<accession>A0A6J6ID28</accession>
<dbReference type="GO" id="GO:0004806">
    <property type="term" value="F:triacylglycerol lipase activity"/>
    <property type="evidence" value="ECO:0007669"/>
    <property type="project" value="TreeGrafter"/>
</dbReference>
<sequence length="243" mass="25703">MESMESVPPFAGVFGGGGLFGIGYALGIIHGLRDQGIDLTHAPLLGTSAGSWAAAATALDVTFEELVSLPVPKFPNPKPGALANVAKLAFGDRTAPNVRAVVTSVPRLQRVVLSGEHIPLTKLVSASSAVPGLLAPQRINGTWYVDGGVRSGVSVDIADAAHTLIVIAPMAGAMFGPFGGYMESKTDKEQEIWLDQNGGRFLEFSPRQTTADIASRPHHLFDRARAIEAYHRGRDETSQSAFM</sequence>
<evidence type="ECO:0000256" key="1">
    <source>
        <dbReference type="ARBA" id="ARBA00023098"/>
    </source>
</evidence>
<keyword evidence="2" id="KW-0472">Membrane</keyword>
<dbReference type="InterPro" id="IPR002641">
    <property type="entry name" value="PNPLA_dom"/>
</dbReference>
<reference evidence="4" key="1">
    <citation type="submission" date="2020-05" db="EMBL/GenBank/DDBJ databases">
        <authorList>
            <person name="Chiriac C."/>
            <person name="Salcher M."/>
            <person name="Ghai R."/>
            <person name="Kavagutti S V."/>
        </authorList>
    </citation>
    <scope>NUCLEOTIDE SEQUENCE</scope>
</reference>
<organism evidence="4">
    <name type="scientific">freshwater metagenome</name>
    <dbReference type="NCBI Taxonomy" id="449393"/>
    <lineage>
        <taxon>unclassified sequences</taxon>
        <taxon>metagenomes</taxon>
        <taxon>ecological metagenomes</taxon>
    </lineage>
</organism>
<dbReference type="GO" id="GO:0005811">
    <property type="term" value="C:lipid droplet"/>
    <property type="evidence" value="ECO:0007669"/>
    <property type="project" value="TreeGrafter"/>
</dbReference>
<feature type="transmembrane region" description="Helical" evidence="2">
    <location>
        <begin position="12"/>
        <end position="32"/>
    </location>
</feature>
<dbReference type="EMBL" id="CAEZUX010000170">
    <property type="protein sequence ID" value="CAB4622373.1"/>
    <property type="molecule type" value="Genomic_DNA"/>
</dbReference>
<dbReference type="PANTHER" id="PTHR12406">
    <property type="entry name" value="CALCIUM-INDEPENDENT PHOSPHOLIPASE A2 IPLA2 -RELATED"/>
    <property type="match status" value="1"/>
</dbReference>
<keyword evidence="2" id="KW-1133">Transmembrane helix</keyword>
<dbReference type="SUPFAM" id="SSF52151">
    <property type="entry name" value="FabD/lysophospholipase-like"/>
    <property type="match status" value="1"/>
</dbReference>
<dbReference type="GO" id="GO:0055088">
    <property type="term" value="P:lipid homeostasis"/>
    <property type="evidence" value="ECO:0007669"/>
    <property type="project" value="TreeGrafter"/>
</dbReference>
<proteinExistence type="predicted"/>
<dbReference type="GO" id="GO:0016020">
    <property type="term" value="C:membrane"/>
    <property type="evidence" value="ECO:0007669"/>
    <property type="project" value="TreeGrafter"/>
</dbReference>
<keyword evidence="1" id="KW-0443">Lipid metabolism</keyword>
<evidence type="ECO:0000256" key="2">
    <source>
        <dbReference type="SAM" id="Phobius"/>
    </source>
</evidence>
<keyword evidence="2" id="KW-0812">Transmembrane</keyword>
<dbReference type="InterPro" id="IPR033562">
    <property type="entry name" value="PLPL"/>
</dbReference>
<dbReference type="PROSITE" id="PS51635">
    <property type="entry name" value="PNPLA"/>
    <property type="match status" value="1"/>
</dbReference>
<dbReference type="PANTHER" id="PTHR12406:SF7">
    <property type="entry name" value="PATATIN-LIKE PHOSPHOLIPASE DOMAIN-CONTAINING PROTEIN 4"/>
    <property type="match status" value="1"/>
</dbReference>
<name>A0A6J6ID28_9ZZZZ</name>
<evidence type="ECO:0000259" key="3">
    <source>
        <dbReference type="PROSITE" id="PS51635"/>
    </source>
</evidence>
<dbReference type="GO" id="GO:0019433">
    <property type="term" value="P:triglyceride catabolic process"/>
    <property type="evidence" value="ECO:0007669"/>
    <property type="project" value="TreeGrafter"/>
</dbReference>
<dbReference type="Pfam" id="PF01734">
    <property type="entry name" value="Patatin"/>
    <property type="match status" value="1"/>
</dbReference>
<feature type="domain" description="PNPLA" evidence="3">
    <location>
        <begin position="12"/>
        <end position="159"/>
    </location>
</feature>